<comment type="caution">
    <text evidence="2">The sequence shown here is derived from an EMBL/GenBank/DDBJ whole genome shotgun (WGS) entry which is preliminary data.</text>
</comment>
<dbReference type="Pfam" id="PF11737">
    <property type="entry name" value="DUF3300"/>
    <property type="match status" value="1"/>
</dbReference>
<name>A0A841JYF5_9BACT</name>
<evidence type="ECO:0000313" key="3">
    <source>
        <dbReference type="Proteomes" id="UP000538666"/>
    </source>
</evidence>
<dbReference type="PANTHER" id="PTHR40269:SF1">
    <property type="entry name" value="OUTER MEMBRANE PROTEIN"/>
    <property type="match status" value="1"/>
</dbReference>
<dbReference type="Proteomes" id="UP000538666">
    <property type="component" value="Unassembled WGS sequence"/>
</dbReference>
<feature type="region of interest" description="Disordered" evidence="1">
    <location>
        <begin position="351"/>
        <end position="471"/>
    </location>
</feature>
<evidence type="ECO:0000313" key="2">
    <source>
        <dbReference type="EMBL" id="MBB6146366.1"/>
    </source>
</evidence>
<sequence length="471" mass="49052">MKVKQPQDSISKATPDNPLALGDVLKFGQRAIACALMYLMIPLGVADVLAQDVPPPPPDQTGAPADQGGPVDQGGAPPQNYGALGPDQLNQLVAPIALYPDALVAQILAASTFPTQVVDADRFVQSHQGAPPDQIGQMADGMQWDPSVKALIAFPSVLANLDKNLDWTSQLGNAYYNQPQDVMGAVQTMRQRAYDTGNLRSSQQIAVQYQPSNIVIAPANPAVVYVPYYNPWVVYGGPVVAWPGYYVPAPPIGVAIGVGLAIGFGIGIAIGGWNRFGWGWHNWGVGWGSHSVVFQRNVYISRSVTVVNHGYYGRFDRNPGARAYNRNVAMHAPNYRAAGFNRPGGAGGFNRPGAAGYNRPGANGFNRPGAQGANGFNRPGANTAARPGGANFNRPGTTPGNFNRPGGAPGANNAARPGGGNFNRPAGQPGGQQGRPAAGRPAGGQQAHPAARPSGGEHGGGEHGGGEHHGK</sequence>
<evidence type="ECO:0008006" key="4">
    <source>
        <dbReference type="Google" id="ProtNLM"/>
    </source>
</evidence>
<proteinExistence type="predicted"/>
<reference evidence="2 3" key="1">
    <citation type="submission" date="2020-08" db="EMBL/GenBank/DDBJ databases">
        <title>Genomic Encyclopedia of Type Strains, Phase IV (KMG-IV): sequencing the most valuable type-strain genomes for metagenomic binning, comparative biology and taxonomic classification.</title>
        <authorList>
            <person name="Goeker M."/>
        </authorList>
    </citation>
    <scope>NUCLEOTIDE SEQUENCE [LARGE SCALE GENOMIC DNA]</scope>
    <source>
        <strain evidence="2 3">DSM 103733</strain>
    </source>
</reference>
<dbReference type="PANTHER" id="PTHR40269">
    <property type="entry name" value="OUTER MEMBRANE PROTEIN-RELATED"/>
    <property type="match status" value="1"/>
</dbReference>
<feature type="compositionally biased region" description="Basic and acidic residues" evidence="1">
    <location>
        <begin position="459"/>
        <end position="471"/>
    </location>
</feature>
<gene>
    <name evidence="2" type="ORF">HNQ77_004338</name>
</gene>
<organism evidence="2 3">
    <name type="scientific">Silvibacterium bohemicum</name>
    <dbReference type="NCBI Taxonomy" id="1577686"/>
    <lineage>
        <taxon>Bacteria</taxon>
        <taxon>Pseudomonadati</taxon>
        <taxon>Acidobacteriota</taxon>
        <taxon>Terriglobia</taxon>
        <taxon>Terriglobales</taxon>
        <taxon>Acidobacteriaceae</taxon>
        <taxon>Silvibacterium</taxon>
    </lineage>
</organism>
<feature type="compositionally biased region" description="Low complexity" evidence="1">
    <location>
        <begin position="434"/>
        <end position="453"/>
    </location>
</feature>
<accession>A0A841JYF5</accession>
<keyword evidence="3" id="KW-1185">Reference proteome</keyword>
<dbReference type="EMBL" id="JACHEK010000009">
    <property type="protein sequence ID" value="MBB6146366.1"/>
    <property type="molecule type" value="Genomic_DNA"/>
</dbReference>
<dbReference type="AlphaFoldDB" id="A0A841JYF5"/>
<dbReference type="InterPro" id="IPR021728">
    <property type="entry name" value="DUF3300"/>
</dbReference>
<protein>
    <recommendedName>
        <fullName evidence="4">DUF3300 domain-containing protein</fullName>
    </recommendedName>
</protein>
<evidence type="ECO:0000256" key="1">
    <source>
        <dbReference type="SAM" id="MobiDB-lite"/>
    </source>
</evidence>
<feature type="compositionally biased region" description="Low complexity" evidence="1">
    <location>
        <begin position="399"/>
        <end position="427"/>
    </location>
</feature>
<dbReference type="RefSeq" id="WP_184085146.1">
    <property type="nucleotide sequence ID" value="NZ_JACHEK010000009.1"/>
</dbReference>
<feature type="region of interest" description="Disordered" evidence="1">
    <location>
        <begin position="52"/>
        <end position="84"/>
    </location>
</feature>